<evidence type="ECO:0000256" key="2">
    <source>
        <dbReference type="SAM" id="MobiDB-lite"/>
    </source>
</evidence>
<keyword evidence="1" id="KW-0175">Coiled coil</keyword>
<feature type="region of interest" description="Disordered" evidence="2">
    <location>
        <begin position="389"/>
        <end position="432"/>
    </location>
</feature>
<dbReference type="Proteomes" id="UP001165065">
    <property type="component" value="Unassembled WGS sequence"/>
</dbReference>
<keyword evidence="3" id="KW-0472">Membrane</keyword>
<reference evidence="5" key="1">
    <citation type="journal article" date="2023" name="Commun. Biol.">
        <title>Genome analysis of Parmales, the sister group of diatoms, reveals the evolutionary specialization of diatoms from phago-mixotrophs to photoautotrophs.</title>
        <authorList>
            <person name="Ban H."/>
            <person name="Sato S."/>
            <person name="Yoshikawa S."/>
            <person name="Yamada K."/>
            <person name="Nakamura Y."/>
            <person name="Ichinomiya M."/>
            <person name="Sato N."/>
            <person name="Blanc-Mathieu R."/>
            <person name="Endo H."/>
            <person name="Kuwata A."/>
            <person name="Ogata H."/>
        </authorList>
    </citation>
    <scope>NUCLEOTIDE SEQUENCE [LARGE SCALE GENOMIC DNA]</scope>
</reference>
<evidence type="ECO:0000313" key="5">
    <source>
        <dbReference type="Proteomes" id="UP001165065"/>
    </source>
</evidence>
<dbReference type="AlphaFoldDB" id="A0A9W7G6R3"/>
<evidence type="ECO:0000256" key="1">
    <source>
        <dbReference type="SAM" id="Coils"/>
    </source>
</evidence>
<feature type="transmembrane region" description="Helical" evidence="3">
    <location>
        <begin position="351"/>
        <end position="373"/>
    </location>
</feature>
<dbReference type="OrthoDB" id="10458804at2759"/>
<feature type="transmembrane region" description="Helical" evidence="3">
    <location>
        <begin position="108"/>
        <end position="127"/>
    </location>
</feature>
<feature type="transmembrane region" description="Helical" evidence="3">
    <location>
        <begin position="321"/>
        <end position="339"/>
    </location>
</feature>
<feature type="compositionally biased region" description="Basic and acidic residues" evidence="2">
    <location>
        <begin position="391"/>
        <end position="418"/>
    </location>
</feature>
<feature type="coiled-coil region" evidence="1">
    <location>
        <begin position="44"/>
        <end position="90"/>
    </location>
</feature>
<feature type="transmembrane region" description="Helical" evidence="3">
    <location>
        <begin position="191"/>
        <end position="211"/>
    </location>
</feature>
<feature type="transmembrane region" description="Helical" evidence="3">
    <location>
        <begin position="164"/>
        <end position="185"/>
    </location>
</feature>
<dbReference type="EMBL" id="BRYA01000054">
    <property type="protein sequence ID" value="GMI35455.1"/>
    <property type="molecule type" value="Genomic_DNA"/>
</dbReference>
<gene>
    <name evidence="4" type="ORF">TrCOL_g6371</name>
</gene>
<protein>
    <submittedName>
        <fullName evidence="4">Uncharacterized protein</fullName>
    </submittedName>
</protein>
<feature type="transmembrane region" description="Helical" evidence="3">
    <location>
        <begin position="279"/>
        <end position="300"/>
    </location>
</feature>
<keyword evidence="5" id="KW-1185">Reference proteome</keyword>
<name>A0A9W7G6R3_9STRA</name>
<proteinExistence type="predicted"/>
<comment type="caution">
    <text evidence="4">The sequence shown here is derived from an EMBL/GenBank/DDBJ whole genome shotgun (WGS) entry which is preliminary data.</text>
</comment>
<evidence type="ECO:0000313" key="4">
    <source>
        <dbReference type="EMBL" id="GMI35455.1"/>
    </source>
</evidence>
<feature type="transmembrane region" description="Helical" evidence="3">
    <location>
        <begin position="133"/>
        <end position="152"/>
    </location>
</feature>
<keyword evidence="3" id="KW-0812">Transmembrane</keyword>
<accession>A0A9W7G6R3</accession>
<sequence>MSDGTDASPRDPVVRPADLPVADTDIMSRILLLESRSIRDGEKILTLEKKVQALERDKKRLMSSIVQDKRREMKEQHDQAKSELIEAHKERESESSVILQTISPSWRVFLFVGACLSTFLSTVGAFLNDDWWAAAANCFWIFSGICCGAVATSNPRAYSSERPLIILVALLIGIPGIISGTQLYTSSQDSSVQWMGLCGIIGGVCFVLFGPPATLSVVKLLGELSDRRLHKYIMALFRSLPSTLGATLYVSAEAGRCIIQASSTKSILSQCGNPLAPTFFVAVFLGTSWVIQTVIPYITPPRDLKWSSIAQLRMETHERQHLVLMTVFASLTVVMYAFVYEDGDSLNAPLYVLGFLFLLVFILLVCLVVYEAVVIPILEGKLSLTTSGLEGSRDRGVEGGGERRHSEVTDKQRNRGDSDAFSWGGHSSGNLL</sequence>
<organism evidence="4 5">
    <name type="scientific">Triparma columacea</name>
    <dbReference type="NCBI Taxonomy" id="722753"/>
    <lineage>
        <taxon>Eukaryota</taxon>
        <taxon>Sar</taxon>
        <taxon>Stramenopiles</taxon>
        <taxon>Ochrophyta</taxon>
        <taxon>Bolidophyceae</taxon>
        <taxon>Parmales</taxon>
        <taxon>Triparmaceae</taxon>
        <taxon>Triparma</taxon>
    </lineage>
</organism>
<keyword evidence="3" id="KW-1133">Transmembrane helix</keyword>
<evidence type="ECO:0000256" key="3">
    <source>
        <dbReference type="SAM" id="Phobius"/>
    </source>
</evidence>